<accession>A0ABU3LCC0</accession>
<proteinExistence type="predicted"/>
<reference evidence="3 4" key="1">
    <citation type="submission" date="2023-09" db="EMBL/GenBank/DDBJ databases">
        <title>Novel taxa isolated from Blanes Bay.</title>
        <authorList>
            <person name="Rey-Velasco X."/>
            <person name="Lucena T."/>
        </authorList>
    </citation>
    <scope>NUCLEOTIDE SEQUENCE [LARGE SCALE GENOMIC DNA]</scope>
    <source>
        <strain evidence="3 4">S356</strain>
    </source>
</reference>
<keyword evidence="2" id="KW-0732">Signal</keyword>
<comment type="caution">
    <text evidence="3">The sequence shown here is derived from an EMBL/GenBank/DDBJ whole genome shotgun (WGS) entry which is preliminary data.</text>
</comment>
<evidence type="ECO:0000313" key="4">
    <source>
        <dbReference type="Proteomes" id="UP001257277"/>
    </source>
</evidence>
<dbReference type="EMBL" id="JAVTTO010000001">
    <property type="protein sequence ID" value="MDT7831374.1"/>
    <property type="molecule type" value="Genomic_DNA"/>
</dbReference>
<dbReference type="Proteomes" id="UP001257277">
    <property type="component" value="Unassembled WGS sequence"/>
</dbReference>
<feature type="chain" id="PRO_5046471882" evidence="2">
    <location>
        <begin position="19"/>
        <end position="188"/>
    </location>
</feature>
<evidence type="ECO:0000256" key="2">
    <source>
        <dbReference type="SAM" id="SignalP"/>
    </source>
</evidence>
<feature type="signal peptide" evidence="2">
    <location>
        <begin position="1"/>
        <end position="18"/>
    </location>
</feature>
<name>A0ABU3LCC0_9FLAO</name>
<sequence>MKKLVLLTLILLSVSITAQQRRNRNNPFPNTNNRSASIPEFKAAEAAGLIHYDIKKTCKKIGVKQKSDAGKKVVNRLTKHNKSVKDAVRINSFSLKDLEKNYKAAYKTAQETKDFSSIMALRKQIKVVLDPIRKVASKNDSILNVDLKGLLNKKQFKKWEKYNKNIKKRTGPKVRRQPARTMRSRRGF</sequence>
<evidence type="ECO:0000313" key="3">
    <source>
        <dbReference type="EMBL" id="MDT7831374.1"/>
    </source>
</evidence>
<gene>
    <name evidence="3" type="ORF">RQM59_03225</name>
</gene>
<keyword evidence="4" id="KW-1185">Reference proteome</keyword>
<feature type="region of interest" description="Disordered" evidence="1">
    <location>
        <begin position="167"/>
        <end position="188"/>
    </location>
</feature>
<organism evidence="3 4">
    <name type="scientific">Asprobacillus argus</name>
    <dbReference type="NCBI Taxonomy" id="3076534"/>
    <lineage>
        <taxon>Bacteria</taxon>
        <taxon>Pseudomonadati</taxon>
        <taxon>Bacteroidota</taxon>
        <taxon>Flavobacteriia</taxon>
        <taxon>Flavobacteriales</taxon>
        <taxon>Flavobacteriaceae</taxon>
        <taxon>Asprobacillus</taxon>
    </lineage>
</organism>
<dbReference type="RefSeq" id="WP_349240619.1">
    <property type="nucleotide sequence ID" value="NZ_JAVTTO010000001.1"/>
</dbReference>
<evidence type="ECO:0000256" key="1">
    <source>
        <dbReference type="SAM" id="MobiDB-lite"/>
    </source>
</evidence>
<protein>
    <submittedName>
        <fullName evidence="3">Uncharacterized protein</fullName>
    </submittedName>
</protein>